<name>A0ABS2Q9Q7_9BACL</name>
<dbReference type="InterPro" id="IPR023187">
    <property type="entry name" value="Tscrpt_reg_MarR-type_CS"/>
</dbReference>
<dbReference type="Gene3D" id="1.10.10.10">
    <property type="entry name" value="Winged helix-like DNA-binding domain superfamily/Winged helix DNA-binding domain"/>
    <property type="match status" value="1"/>
</dbReference>
<evidence type="ECO:0000313" key="5">
    <source>
        <dbReference type="EMBL" id="MBM7658055.1"/>
    </source>
</evidence>
<accession>A0ABS2Q9Q7</accession>
<organism evidence="5 6">
    <name type="scientific">Sporolactobacillus spathodeae</name>
    <dbReference type="NCBI Taxonomy" id="1465502"/>
    <lineage>
        <taxon>Bacteria</taxon>
        <taxon>Bacillati</taxon>
        <taxon>Bacillota</taxon>
        <taxon>Bacilli</taxon>
        <taxon>Bacillales</taxon>
        <taxon>Sporolactobacillaceae</taxon>
        <taxon>Sporolactobacillus</taxon>
    </lineage>
</organism>
<evidence type="ECO:0000313" key="6">
    <source>
        <dbReference type="Proteomes" id="UP000823201"/>
    </source>
</evidence>
<dbReference type="PROSITE" id="PS50995">
    <property type="entry name" value="HTH_MARR_2"/>
    <property type="match status" value="1"/>
</dbReference>
<feature type="domain" description="HTH marR-type" evidence="4">
    <location>
        <begin position="2"/>
        <end position="149"/>
    </location>
</feature>
<dbReference type="InterPro" id="IPR000835">
    <property type="entry name" value="HTH_MarR-typ"/>
</dbReference>
<protein>
    <submittedName>
        <fullName evidence="5">DNA-binding MarR family transcriptional regulator</fullName>
    </submittedName>
</protein>
<dbReference type="InterPro" id="IPR052067">
    <property type="entry name" value="Metal_resp_HTH_trans_reg"/>
</dbReference>
<dbReference type="Pfam" id="PF12802">
    <property type="entry name" value="MarR_2"/>
    <property type="match status" value="1"/>
</dbReference>
<reference evidence="5 6" key="1">
    <citation type="submission" date="2021-01" db="EMBL/GenBank/DDBJ databases">
        <title>Genomic Encyclopedia of Type Strains, Phase IV (KMG-IV): sequencing the most valuable type-strain genomes for metagenomic binning, comparative biology and taxonomic classification.</title>
        <authorList>
            <person name="Goeker M."/>
        </authorList>
    </citation>
    <scope>NUCLEOTIDE SEQUENCE [LARGE SCALE GENOMIC DNA]</scope>
    <source>
        <strain evidence="5 6">DSM 100968</strain>
    </source>
</reference>
<sequence>MDEQIIKEITQNYYRILDLDSSDDKEKVWMARRFSGNISGLTTLCYHMIDLIWRHPGTNGKTICEHSDVLQGTVSKVISRLIRVGLVTVQTGEKDRRDRYYSLTALGEELAQIHAAMHQLKDKKIEAILTQFNAAERDTIAAFVKKMLELEQSAL</sequence>
<dbReference type="InterPro" id="IPR036390">
    <property type="entry name" value="WH_DNA-bd_sf"/>
</dbReference>
<dbReference type="InterPro" id="IPR036388">
    <property type="entry name" value="WH-like_DNA-bd_sf"/>
</dbReference>
<evidence type="ECO:0000256" key="3">
    <source>
        <dbReference type="ARBA" id="ARBA00023163"/>
    </source>
</evidence>
<evidence type="ECO:0000259" key="4">
    <source>
        <dbReference type="PROSITE" id="PS50995"/>
    </source>
</evidence>
<keyword evidence="6" id="KW-1185">Reference proteome</keyword>
<keyword evidence="2 5" id="KW-0238">DNA-binding</keyword>
<dbReference type="PANTHER" id="PTHR35790">
    <property type="entry name" value="HTH-TYPE TRANSCRIPTIONAL REGULATOR PCHR"/>
    <property type="match status" value="1"/>
</dbReference>
<comment type="caution">
    <text evidence="5">The sequence shown here is derived from an EMBL/GenBank/DDBJ whole genome shotgun (WGS) entry which is preliminary data.</text>
</comment>
<keyword evidence="1" id="KW-0805">Transcription regulation</keyword>
<dbReference type="PANTHER" id="PTHR35790:SF4">
    <property type="entry name" value="HTH-TYPE TRANSCRIPTIONAL REGULATOR PCHR"/>
    <property type="match status" value="1"/>
</dbReference>
<keyword evidence="3" id="KW-0804">Transcription</keyword>
<evidence type="ECO:0000256" key="2">
    <source>
        <dbReference type="ARBA" id="ARBA00023125"/>
    </source>
</evidence>
<gene>
    <name evidence="5" type="ORF">JOC27_001507</name>
</gene>
<dbReference type="EMBL" id="JAFBEV010000011">
    <property type="protein sequence ID" value="MBM7658055.1"/>
    <property type="molecule type" value="Genomic_DNA"/>
</dbReference>
<dbReference type="GO" id="GO:0003677">
    <property type="term" value="F:DNA binding"/>
    <property type="evidence" value="ECO:0007669"/>
    <property type="project" value="UniProtKB-KW"/>
</dbReference>
<proteinExistence type="predicted"/>
<evidence type="ECO:0000256" key="1">
    <source>
        <dbReference type="ARBA" id="ARBA00023015"/>
    </source>
</evidence>
<dbReference type="SUPFAM" id="SSF46785">
    <property type="entry name" value="Winged helix' DNA-binding domain"/>
    <property type="match status" value="1"/>
</dbReference>
<dbReference type="RefSeq" id="WP_205006531.1">
    <property type="nucleotide sequence ID" value="NZ_CBCRXA010000007.1"/>
</dbReference>
<dbReference type="PROSITE" id="PS01117">
    <property type="entry name" value="HTH_MARR_1"/>
    <property type="match status" value="1"/>
</dbReference>
<dbReference type="SMART" id="SM00347">
    <property type="entry name" value="HTH_MARR"/>
    <property type="match status" value="1"/>
</dbReference>
<dbReference type="Proteomes" id="UP000823201">
    <property type="component" value="Unassembled WGS sequence"/>
</dbReference>